<protein>
    <recommendedName>
        <fullName evidence="3">ParB/Sulfiredoxin domain-containing protein</fullName>
    </recommendedName>
</protein>
<reference evidence="1 2" key="1">
    <citation type="submission" date="2015-05" db="EMBL/GenBank/DDBJ databases">
        <title>Whole genome sequence and identification of bacterial endophytes from Costus igneus.</title>
        <authorList>
            <person name="Lee Y.P."/>
            <person name="Gan H.M."/>
            <person name="Eng W."/>
            <person name="Wheatley M.S."/>
            <person name="Caraballo A."/>
            <person name="Polter S."/>
            <person name="Savka M.A."/>
            <person name="Hudson A.O."/>
        </authorList>
    </citation>
    <scope>NUCLEOTIDE SEQUENCE [LARGE SCALE GENOMIC DNA]</scope>
    <source>
        <strain evidence="1 2">RIT375</strain>
    </source>
</reference>
<evidence type="ECO:0000313" key="2">
    <source>
        <dbReference type="Proteomes" id="UP000035904"/>
    </source>
</evidence>
<dbReference type="EMBL" id="LDPG01000007">
    <property type="protein sequence ID" value="KLV18293.1"/>
    <property type="molecule type" value="Genomic_DNA"/>
</dbReference>
<comment type="caution">
    <text evidence="1">The sequence shown here is derived from an EMBL/GenBank/DDBJ whole genome shotgun (WGS) entry which is preliminary data.</text>
</comment>
<dbReference type="PATRIC" id="fig|1392.242.peg.5624"/>
<organism evidence="1 2">
    <name type="scientific">Bacillus anthracis</name>
    <name type="common">anthrax bacterium</name>
    <dbReference type="NCBI Taxonomy" id="1392"/>
    <lineage>
        <taxon>Bacteria</taxon>
        <taxon>Bacillati</taxon>
        <taxon>Bacillota</taxon>
        <taxon>Bacilli</taxon>
        <taxon>Bacillales</taxon>
        <taxon>Bacillaceae</taxon>
        <taxon>Bacillus</taxon>
        <taxon>Bacillus cereus group</taxon>
    </lineage>
</organism>
<dbReference type="AlphaFoldDB" id="A0A0J1HX89"/>
<evidence type="ECO:0008006" key="3">
    <source>
        <dbReference type="Google" id="ProtNLM"/>
    </source>
</evidence>
<dbReference type="RefSeq" id="WP_016121599.1">
    <property type="nucleotide sequence ID" value="NZ_LDPG01000007.1"/>
</dbReference>
<gene>
    <name evidence="1" type="ORF">ABW01_12995</name>
</gene>
<proteinExistence type="predicted"/>
<sequence length="190" mass="22501">MSYKLKTINPTKEIFSYRLDEYDCFELRTGICSLYLSENEANSIHKKEKISGESDVLYCRNLAKDLYQSKYFENINFQDVTFSIRMHHQNCGHFDFTDGQHRVCIAKHLNVKALFANIEPQENAYFSSCSACMCKQKIEKENKKFKNKILKLLRFSKNPELPNDILDVDYMNFNEGFYFSNFINELNMLR</sequence>
<dbReference type="Proteomes" id="UP000035904">
    <property type="component" value="Unassembled WGS sequence"/>
</dbReference>
<accession>A0A0J1HX89</accession>
<name>A0A0J1HX89_BACAN</name>
<evidence type="ECO:0000313" key="1">
    <source>
        <dbReference type="EMBL" id="KLV18293.1"/>
    </source>
</evidence>